<evidence type="ECO:0000256" key="3">
    <source>
        <dbReference type="PROSITE-ProRule" id="PRU00221"/>
    </source>
</evidence>
<dbReference type="InterPro" id="IPR019775">
    <property type="entry name" value="WD40_repeat_CS"/>
</dbReference>
<comment type="caution">
    <text evidence="6">The sequence shown here is derived from an EMBL/GenBank/DDBJ whole genome shotgun (WGS) entry which is preliminary data.</text>
</comment>
<organism evidence="6 7">
    <name type="scientific">Megalurothrips usitatus</name>
    <name type="common">bean blossom thrips</name>
    <dbReference type="NCBI Taxonomy" id="439358"/>
    <lineage>
        <taxon>Eukaryota</taxon>
        <taxon>Metazoa</taxon>
        <taxon>Ecdysozoa</taxon>
        <taxon>Arthropoda</taxon>
        <taxon>Hexapoda</taxon>
        <taxon>Insecta</taxon>
        <taxon>Pterygota</taxon>
        <taxon>Neoptera</taxon>
        <taxon>Paraneoptera</taxon>
        <taxon>Thysanoptera</taxon>
        <taxon>Terebrantia</taxon>
        <taxon>Thripoidea</taxon>
        <taxon>Thripidae</taxon>
        <taxon>Megalurothrips</taxon>
    </lineage>
</organism>
<dbReference type="SMART" id="SM00320">
    <property type="entry name" value="WD40"/>
    <property type="match status" value="6"/>
</dbReference>
<dbReference type="Proteomes" id="UP001075354">
    <property type="component" value="Chromosome 9"/>
</dbReference>
<dbReference type="SUPFAM" id="SSF50998">
    <property type="entry name" value="Quinoprotein alcohol dehydrogenase-like"/>
    <property type="match status" value="1"/>
</dbReference>
<dbReference type="InterPro" id="IPR011047">
    <property type="entry name" value="Quinoprotein_ADH-like_sf"/>
</dbReference>
<dbReference type="Pfam" id="PF00400">
    <property type="entry name" value="WD40"/>
    <property type="match status" value="1"/>
</dbReference>
<evidence type="ECO:0000256" key="4">
    <source>
        <dbReference type="SAM" id="Coils"/>
    </source>
</evidence>
<gene>
    <name evidence="6" type="ORF">ONE63_010385</name>
</gene>
<dbReference type="Gene3D" id="2.130.10.10">
    <property type="entry name" value="YVTN repeat-like/Quinoprotein amine dehydrogenase"/>
    <property type="match status" value="2"/>
</dbReference>
<protein>
    <recommendedName>
        <fullName evidence="8">Cilia- and flagella-associated protein 57</fullName>
    </recommendedName>
</protein>
<feature type="coiled-coil region" evidence="4">
    <location>
        <begin position="830"/>
        <end position="954"/>
    </location>
</feature>
<feature type="repeat" description="WD" evidence="3">
    <location>
        <begin position="526"/>
        <end position="567"/>
    </location>
</feature>
<feature type="coiled-coil region" evidence="4">
    <location>
        <begin position="1168"/>
        <end position="1254"/>
    </location>
</feature>
<dbReference type="InterPro" id="IPR015943">
    <property type="entry name" value="WD40/YVTN_repeat-like_dom_sf"/>
</dbReference>
<dbReference type="InterPro" id="IPR036322">
    <property type="entry name" value="WD40_repeat_dom_sf"/>
</dbReference>
<feature type="region of interest" description="Disordered" evidence="5">
    <location>
        <begin position="62"/>
        <end position="89"/>
    </location>
</feature>
<reference evidence="6" key="1">
    <citation type="submission" date="2022-12" db="EMBL/GenBank/DDBJ databases">
        <title>Chromosome-level genome assembly of the bean flower thrips Megalurothrips usitatus.</title>
        <authorList>
            <person name="Ma L."/>
            <person name="Liu Q."/>
            <person name="Li H."/>
            <person name="Cai W."/>
        </authorList>
    </citation>
    <scope>NUCLEOTIDE SEQUENCE</scope>
    <source>
        <strain evidence="6">Cailab_2022a</strain>
    </source>
</reference>
<evidence type="ECO:0000256" key="2">
    <source>
        <dbReference type="ARBA" id="ARBA00022737"/>
    </source>
</evidence>
<dbReference type="EMBL" id="JAPTSV010000009">
    <property type="protein sequence ID" value="KAJ1523827.1"/>
    <property type="molecule type" value="Genomic_DNA"/>
</dbReference>
<evidence type="ECO:0000256" key="5">
    <source>
        <dbReference type="SAM" id="MobiDB-lite"/>
    </source>
</evidence>
<dbReference type="PANTHER" id="PTHR32215:SF0">
    <property type="entry name" value="CILIA- AND FLAGELLA-ASSOCIATED PROTEIN 57"/>
    <property type="match status" value="1"/>
</dbReference>
<feature type="region of interest" description="Disordered" evidence="5">
    <location>
        <begin position="1257"/>
        <end position="1285"/>
    </location>
</feature>
<evidence type="ECO:0000313" key="7">
    <source>
        <dbReference type="Proteomes" id="UP001075354"/>
    </source>
</evidence>
<dbReference type="Gene3D" id="1.10.287.1490">
    <property type="match status" value="1"/>
</dbReference>
<dbReference type="PANTHER" id="PTHR32215">
    <property type="entry name" value="CILIA- AND FLAGELLA-ASSOCIATED PROTEIN 57"/>
    <property type="match status" value="1"/>
</dbReference>
<feature type="coiled-coil region" evidence="4">
    <location>
        <begin position="715"/>
        <end position="785"/>
    </location>
</feature>
<keyword evidence="7" id="KW-1185">Reference proteome</keyword>
<feature type="coiled-coil region" evidence="4">
    <location>
        <begin position="1004"/>
        <end position="1059"/>
    </location>
</feature>
<keyword evidence="4" id="KW-0175">Coiled coil</keyword>
<evidence type="ECO:0000256" key="1">
    <source>
        <dbReference type="ARBA" id="ARBA00022574"/>
    </source>
</evidence>
<proteinExistence type="predicted"/>
<sequence length="1285" mass="147279">MSAGDAALSLPGLQPVAFFGLRVGVKGNAYFLTDHDILYPAGSVLVVHNHIQKHQKFIKLVDQQQHEQHAKDQHTKELHSKEQQSKEQHAKELHKIKEIVLSPSRKIAAITEHGEKPLITIYDLESLKRKRVLTLPGESDAREFVTFAFTNDGKGILAVTGEPDWSLYSFNWEKGKMESSCKATVIGNSGTVAQIATHPTDHTTCVLVGPGLFRLLMVTETVWRQFGWQKADALPLSCVAYLTPERILAGTKDGRLVLVENNDLKGVFKAADIKELDPKTLEVQQSSTSLTAGEAQVDADMEVRGLISFYKGFAFSLGTGLIHLFEVDPNQVYRKRNIFSIPTSSEFDSMYKTNLNSVRHLCINISQDRLIATTDRCQLYTTKLWGTDISQNSKIPMKLLGQQLHHGPVSGLAVCAWKPIFMTVGESDRTVRLWNYETETQDLIKQYVEDIFCIALHPTGLYAILGFCDKLRYMTVLIDDLQELRVFPIRNCNTCSYSNNGHMFAAANENIIQLFSTITFENMYNFKGHFGEIKRMIWTPDDLKLISCGLEGAVYEWEVATGSRISEVITKSCGYSDICVTTDGKSIYSVGSDGYIKEMTGSQIVREVVVGDVKKMDSVKLDAVVLSRSNLMLFTAGLHGVIYSVKYPLTDPAIYGEYHVHYGDVTHMRLTYDDKVLLSIAKDGSVCIWNLTNTEGKTVEMDKDFSHSQEILISRNELEEKILTIKDQQVRLNELETEHSYNTRKMESEYQDKMKELNDSYRAVVEELKAKNENLEADHVLEMNKTQTDISEMKSAHEQAMQTLETNYYGKLIVEYDKYTALDTRFSNMRDDYERQLKALQSSKDKDLAEQAEQYKDLLRKKESEYEQLQKQLEQERIEHEEIKHQIEDDADREIVGLRAQYESQLRGERDNNVRLRGEAGIMKKKLIGSQKEVDELKHQVFQLQGEQQQYQQAVHGLDRDVLDLKKEVVERDTTIQLKEKNIFDLKKANQELDKFKFVLNYKIKELKSEIEPKDLEIKEKKEQIQDMEQELERLQRNSESLKVEMNEIKEKLSGTEAELQMEKSGHVNSKRLLKRLWVDLHNTSSLIQSPHALCDSMKLLYQKYSGNPSLLLSRAQDTDAQAEFKRQREHLERTVASLKRQVYKGSLSKQGDYARIMEENIYLIEELNSVRNTLKKSQNALQNLEMLLGISTTGSSRVGNASDLQERLQKALQLQEERRERGSDRTMELEKKVLILQEEIDRLITKLEQSEKEAYLQEKKMRESKHIQFSRKKGAETEEASFAD</sequence>
<feature type="compositionally biased region" description="Basic and acidic residues" evidence="5">
    <location>
        <begin position="64"/>
        <end position="89"/>
    </location>
</feature>
<dbReference type="SUPFAM" id="SSF50978">
    <property type="entry name" value="WD40 repeat-like"/>
    <property type="match status" value="1"/>
</dbReference>
<dbReference type="InterPro" id="IPR001680">
    <property type="entry name" value="WD40_rpt"/>
</dbReference>
<accession>A0AAV7XCS7</accession>
<keyword evidence="2" id="KW-0677">Repeat</keyword>
<dbReference type="PROSITE" id="PS50082">
    <property type="entry name" value="WD_REPEATS_2"/>
    <property type="match status" value="2"/>
</dbReference>
<keyword evidence="1 3" id="KW-0853">WD repeat</keyword>
<evidence type="ECO:0008006" key="8">
    <source>
        <dbReference type="Google" id="ProtNLM"/>
    </source>
</evidence>
<feature type="compositionally biased region" description="Basic and acidic residues" evidence="5">
    <location>
        <begin position="1257"/>
        <end position="1267"/>
    </location>
</feature>
<dbReference type="InterPro" id="IPR052993">
    <property type="entry name" value="CFA-57"/>
</dbReference>
<evidence type="ECO:0000313" key="6">
    <source>
        <dbReference type="EMBL" id="KAJ1523827.1"/>
    </source>
</evidence>
<name>A0AAV7XCS7_9NEOP</name>
<dbReference type="PROSITE" id="PS00678">
    <property type="entry name" value="WD_REPEATS_1"/>
    <property type="match status" value="1"/>
</dbReference>
<feature type="repeat" description="WD" evidence="3">
    <location>
        <begin position="658"/>
        <end position="699"/>
    </location>
</feature>